<comment type="caution">
    <text evidence="1">The sequence shown here is derived from an EMBL/GenBank/DDBJ whole genome shotgun (WGS) entry which is preliminary data.</text>
</comment>
<protein>
    <submittedName>
        <fullName evidence="1">Uncharacterized protein</fullName>
    </submittedName>
</protein>
<sequence length="60" mass="6753">MIHGTNTTSDLWRASFKLTLDTSAIERLGGHLRRKHFQALDWGCYGKSVNISMLRTSSVS</sequence>
<proteinExistence type="predicted"/>
<organism evidence="1 2">
    <name type="scientific">Periconia digitata</name>
    <dbReference type="NCBI Taxonomy" id="1303443"/>
    <lineage>
        <taxon>Eukaryota</taxon>
        <taxon>Fungi</taxon>
        <taxon>Dikarya</taxon>
        <taxon>Ascomycota</taxon>
        <taxon>Pezizomycotina</taxon>
        <taxon>Dothideomycetes</taxon>
        <taxon>Pleosporomycetidae</taxon>
        <taxon>Pleosporales</taxon>
        <taxon>Massarineae</taxon>
        <taxon>Periconiaceae</taxon>
        <taxon>Periconia</taxon>
    </lineage>
</organism>
<dbReference type="EMBL" id="CAOQHR010000004">
    <property type="protein sequence ID" value="CAI6333391.1"/>
    <property type="molecule type" value="Genomic_DNA"/>
</dbReference>
<keyword evidence="2" id="KW-1185">Reference proteome</keyword>
<gene>
    <name evidence="1" type="ORF">PDIGIT_LOCUS6429</name>
</gene>
<dbReference type="AlphaFoldDB" id="A0A9W4UBX6"/>
<evidence type="ECO:0000313" key="2">
    <source>
        <dbReference type="Proteomes" id="UP001152607"/>
    </source>
</evidence>
<name>A0A9W4UBX6_9PLEO</name>
<reference evidence="1" key="1">
    <citation type="submission" date="2023-01" db="EMBL/GenBank/DDBJ databases">
        <authorList>
            <person name="Van Ghelder C."/>
            <person name="Rancurel C."/>
        </authorList>
    </citation>
    <scope>NUCLEOTIDE SEQUENCE</scope>
    <source>
        <strain evidence="1">CNCM I-4278</strain>
    </source>
</reference>
<dbReference type="Proteomes" id="UP001152607">
    <property type="component" value="Unassembled WGS sequence"/>
</dbReference>
<evidence type="ECO:0000313" key="1">
    <source>
        <dbReference type="EMBL" id="CAI6333391.1"/>
    </source>
</evidence>
<accession>A0A9W4UBX6</accession>